<dbReference type="InterPro" id="IPR026541">
    <property type="entry name" value="MRG_dom"/>
</dbReference>
<sequence>MKDSEYAVKEFKATEHYGFVHFLRLLLKLPNFMHSCRYGRVWTFSDIKDVYDSLKPCLHFLIEQKEFFLGASNNKRLLERGDDDDNEMETKPKMSRHENDEKIDGVSSNMVQSGHEGFKKPITRWSKKNRRAAE</sequence>
<evidence type="ECO:0000313" key="3">
    <source>
        <dbReference type="EMBL" id="PIC31065.1"/>
    </source>
</evidence>
<proteinExistence type="predicted"/>
<reference evidence="4" key="1">
    <citation type="submission" date="2017-10" db="EMBL/GenBank/DDBJ databases">
        <title>Rapid genome shrinkage in a self-fertile nematode reveals novel sperm competition proteins.</title>
        <authorList>
            <person name="Yin D."/>
            <person name="Schwarz E.M."/>
            <person name="Thomas C.G."/>
            <person name="Felde R.L."/>
            <person name="Korf I.F."/>
            <person name="Cutter A.D."/>
            <person name="Schartner C.M."/>
            <person name="Ralston E.J."/>
            <person name="Meyer B.J."/>
            <person name="Haag E.S."/>
        </authorList>
    </citation>
    <scope>NUCLEOTIDE SEQUENCE [LARGE SCALE GENOMIC DNA]</scope>
    <source>
        <strain evidence="4">JU1422</strain>
    </source>
</reference>
<protein>
    <recommendedName>
        <fullName evidence="2">MRG domain-containing protein</fullName>
    </recommendedName>
</protein>
<feature type="domain" description="MRG" evidence="2">
    <location>
        <begin position="8"/>
        <end position="69"/>
    </location>
</feature>
<comment type="caution">
    <text evidence="3">The sequence shown here is derived from an EMBL/GenBank/DDBJ whole genome shotgun (WGS) entry which is preliminary data.</text>
</comment>
<name>A0A2G5TUS6_9PELO</name>
<feature type="compositionally biased region" description="Basic and acidic residues" evidence="1">
    <location>
        <begin position="88"/>
        <end position="104"/>
    </location>
</feature>
<dbReference type="Gene3D" id="1.10.274.30">
    <property type="entry name" value="MRG domain"/>
    <property type="match status" value="1"/>
</dbReference>
<dbReference type="EMBL" id="PDUG01000005">
    <property type="protein sequence ID" value="PIC31065.1"/>
    <property type="molecule type" value="Genomic_DNA"/>
</dbReference>
<evidence type="ECO:0000259" key="2">
    <source>
        <dbReference type="Pfam" id="PF05712"/>
    </source>
</evidence>
<dbReference type="AlphaFoldDB" id="A0A2G5TUS6"/>
<accession>A0A2G5TUS6</accession>
<keyword evidence="4" id="KW-1185">Reference proteome</keyword>
<dbReference type="Proteomes" id="UP000230233">
    <property type="component" value="Chromosome V"/>
</dbReference>
<gene>
    <name evidence="3" type="primary">Cnig_chr_V.g22099</name>
    <name evidence="3" type="ORF">B9Z55_022099</name>
</gene>
<feature type="region of interest" description="Disordered" evidence="1">
    <location>
        <begin position="77"/>
        <end position="134"/>
    </location>
</feature>
<dbReference type="PROSITE" id="PS51640">
    <property type="entry name" value="MRG"/>
    <property type="match status" value="1"/>
</dbReference>
<feature type="compositionally biased region" description="Basic residues" evidence="1">
    <location>
        <begin position="121"/>
        <end position="134"/>
    </location>
</feature>
<evidence type="ECO:0000256" key="1">
    <source>
        <dbReference type="SAM" id="MobiDB-lite"/>
    </source>
</evidence>
<evidence type="ECO:0000313" key="4">
    <source>
        <dbReference type="Proteomes" id="UP000230233"/>
    </source>
</evidence>
<organism evidence="3 4">
    <name type="scientific">Caenorhabditis nigoni</name>
    <dbReference type="NCBI Taxonomy" id="1611254"/>
    <lineage>
        <taxon>Eukaryota</taxon>
        <taxon>Metazoa</taxon>
        <taxon>Ecdysozoa</taxon>
        <taxon>Nematoda</taxon>
        <taxon>Chromadorea</taxon>
        <taxon>Rhabditida</taxon>
        <taxon>Rhabditina</taxon>
        <taxon>Rhabditomorpha</taxon>
        <taxon>Rhabditoidea</taxon>
        <taxon>Rhabditidae</taxon>
        <taxon>Peloderinae</taxon>
        <taxon>Caenorhabditis</taxon>
    </lineage>
</organism>
<dbReference type="InterPro" id="IPR038217">
    <property type="entry name" value="MRG_C_sf"/>
</dbReference>
<dbReference type="Pfam" id="PF05712">
    <property type="entry name" value="MRG"/>
    <property type="match status" value="1"/>
</dbReference>